<dbReference type="InterPro" id="IPR002698">
    <property type="entry name" value="FTHF_cligase"/>
</dbReference>
<dbReference type="InterPro" id="IPR024185">
    <property type="entry name" value="FTHF_cligase-like_sf"/>
</dbReference>
<dbReference type="KEGG" id="hru:Halru_0669"/>
<name>L0IAQ3_HALRX</name>
<dbReference type="EMBL" id="CP003050">
    <property type="protein sequence ID" value="AGB15296.1"/>
    <property type="molecule type" value="Genomic_DNA"/>
</dbReference>
<dbReference type="Pfam" id="PF01812">
    <property type="entry name" value="5-FTHF_cyc-lig"/>
    <property type="match status" value="1"/>
</dbReference>
<dbReference type="OrthoDB" id="18307at2157"/>
<feature type="region of interest" description="Disordered" evidence="1">
    <location>
        <begin position="1"/>
        <end position="29"/>
    </location>
</feature>
<dbReference type="Gene3D" id="3.40.50.10420">
    <property type="entry name" value="NagB/RpiA/CoA transferase-like"/>
    <property type="match status" value="1"/>
</dbReference>
<evidence type="ECO:0000256" key="1">
    <source>
        <dbReference type="SAM" id="MobiDB-lite"/>
    </source>
</evidence>
<dbReference type="HOGENOM" id="CLU_031500_2_0_2"/>
<dbReference type="Proteomes" id="UP000010846">
    <property type="component" value="Chromosome"/>
</dbReference>
<organism evidence="2 3">
    <name type="scientific">Halovivax ruber (strain DSM 18193 / JCM 13892 / XH-70)</name>
    <dbReference type="NCBI Taxonomy" id="797302"/>
    <lineage>
        <taxon>Archaea</taxon>
        <taxon>Methanobacteriati</taxon>
        <taxon>Methanobacteriota</taxon>
        <taxon>Stenosarchaea group</taxon>
        <taxon>Halobacteria</taxon>
        <taxon>Halobacteriales</taxon>
        <taxon>Natrialbaceae</taxon>
        <taxon>Halovivax</taxon>
    </lineage>
</organism>
<sequence length="260" mass="27836">MPSDTTDSAADDGDEPSELPDAVDGERAPAKDAIREYVWDDLEAEGVARFPFPPHGRIPNVAGASEAAARLADQPEWRDAATIKANPDAPQLPVRRQALRDGKRLLVAVPRLRSDAPFLELDPAVIDDYDAATTVSGISGYGTPVTIDSLPEIDLIVSGSVAVTTAGDRIGKGEGYSDLEYAILAEHDCVDADTPVATTVHERQLVDAIDAAPHDVGLSLLVTPDRTVRPETVSRPDGLDWDRLPANRIEEIPVLSQLQP</sequence>
<dbReference type="AlphaFoldDB" id="L0IAQ3"/>
<evidence type="ECO:0000313" key="3">
    <source>
        <dbReference type="Proteomes" id="UP000010846"/>
    </source>
</evidence>
<dbReference type="RefSeq" id="WP_015299975.1">
    <property type="nucleotide sequence ID" value="NC_019964.1"/>
</dbReference>
<dbReference type="STRING" id="797302.Halru_0669"/>
<dbReference type="PANTHER" id="PTHR13017:SF0">
    <property type="entry name" value="METHENYLTETRAHYDROFOLATE SYNTHASE DOMAIN-CONTAINING PROTEIN"/>
    <property type="match status" value="1"/>
</dbReference>
<dbReference type="InterPro" id="IPR037171">
    <property type="entry name" value="NagB/RpiA_transferase-like"/>
</dbReference>
<dbReference type="GeneID" id="14375976"/>
<accession>L0IAQ3</accession>
<protein>
    <submittedName>
        <fullName evidence="2">5-formyltetrahydrofolate cyclo-ligase</fullName>
    </submittedName>
</protein>
<keyword evidence="3" id="KW-1185">Reference proteome</keyword>
<dbReference type="PANTHER" id="PTHR13017">
    <property type="entry name" value="5-FORMYLTETRAHYDROFOLATE CYCLO-LIGASE-RELATED"/>
    <property type="match status" value="1"/>
</dbReference>
<dbReference type="eggNOG" id="arCOG00474">
    <property type="taxonomic scope" value="Archaea"/>
</dbReference>
<dbReference type="SUPFAM" id="SSF100950">
    <property type="entry name" value="NagB/RpiA/CoA transferase-like"/>
    <property type="match status" value="1"/>
</dbReference>
<reference evidence="2" key="1">
    <citation type="submission" date="2011-09" db="EMBL/GenBank/DDBJ databases">
        <title>Complete sequence of Halovivax ruber XH-70.</title>
        <authorList>
            <consortium name="US DOE Joint Genome Institute"/>
            <person name="Lucas S."/>
            <person name="Han J."/>
            <person name="Lapidus A."/>
            <person name="Cheng J.-F."/>
            <person name="Goodwin L."/>
            <person name="Pitluck S."/>
            <person name="Peters L."/>
            <person name="Mikhailova N."/>
            <person name="Davenport K."/>
            <person name="Detter J.C."/>
            <person name="Han C."/>
            <person name="Tapia R."/>
            <person name="Land M."/>
            <person name="Hauser L."/>
            <person name="Kyrpides N."/>
            <person name="Ivanova N."/>
            <person name="Pagani I."/>
            <person name="Sproer C."/>
            <person name="Anderson I."/>
            <person name="Woyke T."/>
        </authorList>
    </citation>
    <scope>NUCLEOTIDE SEQUENCE</scope>
    <source>
        <strain evidence="2">XH-70</strain>
    </source>
</reference>
<dbReference type="GO" id="GO:0016874">
    <property type="term" value="F:ligase activity"/>
    <property type="evidence" value="ECO:0007669"/>
    <property type="project" value="UniProtKB-KW"/>
</dbReference>
<evidence type="ECO:0000313" key="2">
    <source>
        <dbReference type="EMBL" id="AGB15296.1"/>
    </source>
</evidence>
<gene>
    <name evidence="2" type="ordered locus">Halru_0669</name>
</gene>
<feature type="compositionally biased region" description="Acidic residues" evidence="1">
    <location>
        <begin position="9"/>
        <end position="23"/>
    </location>
</feature>
<keyword evidence="2" id="KW-0436">Ligase</keyword>
<dbReference type="GO" id="GO:0005737">
    <property type="term" value="C:cytoplasm"/>
    <property type="evidence" value="ECO:0007669"/>
    <property type="project" value="TreeGrafter"/>
</dbReference>
<proteinExistence type="predicted"/>